<evidence type="ECO:0000313" key="2">
    <source>
        <dbReference type="EMBL" id="ABV34154.1"/>
    </source>
</evidence>
<dbReference type="KEGG" id="tle:Tlet_1600"/>
<dbReference type="EMBL" id="CP000812">
    <property type="protein sequence ID" value="ABV34154.1"/>
    <property type="molecule type" value="Genomic_DNA"/>
</dbReference>
<dbReference type="SUPFAM" id="SSF56281">
    <property type="entry name" value="Metallo-hydrolase/oxidoreductase"/>
    <property type="match status" value="1"/>
</dbReference>
<dbReference type="RefSeq" id="WP_012003630.1">
    <property type="nucleotide sequence ID" value="NC_009828.1"/>
</dbReference>
<accession>A8F7M0</accession>
<dbReference type="Proteomes" id="UP000002016">
    <property type="component" value="Chromosome"/>
</dbReference>
<organism evidence="2 3">
    <name type="scientific">Pseudothermotoga lettingae (strain ATCC BAA-301 / DSM 14385 / NBRC 107922 / TMO)</name>
    <name type="common">Thermotoga lettingae</name>
    <dbReference type="NCBI Taxonomy" id="416591"/>
    <lineage>
        <taxon>Bacteria</taxon>
        <taxon>Thermotogati</taxon>
        <taxon>Thermotogota</taxon>
        <taxon>Thermotogae</taxon>
        <taxon>Thermotogales</taxon>
        <taxon>Thermotogaceae</taxon>
        <taxon>Pseudothermotoga</taxon>
    </lineage>
</organism>
<protein>
    <submittedName>
        <fullName evidence="2">Beta-lactamase domain protein</fullName>
    </submittedName>
</protein>
<feature type="domain" description="Metallo-beta-lactamase" evidence="1">
    <location>
        <begin position="20"/>
        <end position="150"/>
    </location>
</feature>
<dbReference type="HOGENOM" id="CLU_1000640_0_0_0"/>
<evidence type="ECO:0000259" key="1">
    <source>
        <dbReference type="Pfam" id="PF12706"/>
    </source>
</evidence>
<sequence>MLQIYSKALYSTWVYYAPERILFDAGEGVSLTMSNKIYAIRYIFLTHGHIDHISGLWTIVNTRNNSMGDREKPLTVYYPKGNTAIEDWINFIKQANNDLRFEFNHIPVSAGEKVFLRQAGNFARYVVPFKVKHTSQDMSLGYSIIETRRRLKEEYRNLPEKEILELSKKLGSSNITEFYEKKILTISGDTFGIDPENARDSEILLHECTFLRSSDRKMNAHASLEEVLDIAKSAEVKKLILYHISSRYSGKIDRYLKNIKEANNFDIHYVDPEVVFTI</sequence>
<dbReference type="eggNOG" id="COG1234">
    <property type="taxonomic scope" value="Bacteria"/>
</dbReference>
<proteinExistence type="predicted"/>
<evidence type="ECO:0000313" key="3">
    <source>
        <dbReference type="Proteomes" id="UP000002016"/>
    </source>
</evidence>
<dbReference type="InterPro" id="IPR001279">
    <property type="entry name" value="Metallo-B-lactamas"/>
</dbReference>
<reference evidence="2 3" key="1">
    <citation type="submission" date="2007-08" db="EMBL/GenBank/DDBJ databases">
        <title>Complete sequence of Thermotoga lettingae TMO.</title>
        <authorList>
            <consortium name="US DOE Joint Genome Institute"/>
            <person name="Copeland A."/>
            <person name="Lucas S."/>
            <person name="Lapidus A."/>
            <person name="Barry K."/>
            <person name="Glavina del Rio T."/>
            <person name="Dalin E."/>
            <person name="Tice H."/>
            <person name="Pitluck S."/>
            <person name="Foster B."/>
            <person name="Bruce D."/>
            <person name="Schmutz J."/>
            <person name="Larimer F."/>
            <person name="Land M."/>
            <person name="Hauser L."/>
            <person name="Kyrpides N."/>
            <person name="Mikhailova N."/>
            <person name="Nelson K."/>
            <person name="Gogarten J.P."/>
            <person name="Noll K."/>
            <person name="Richardson P."/>
        </authorList>
    </citation>
    <scope>NUCLEOTIDE SEQUENCE [LARGE SCALE GENOMIC DNA]</scope>
    <source>
        <strain evidence="3">ATCC BAA-301 / DSM 14385 / NBRC 107922 / TMO</strain>
    </source>
</reference>
<dbReference type="STRING" id="416591.Tlet_1600"/>
<gene>
    <name evidence="2" type="ordered locus">Tlet_1600</name>
</gene>
<dbReference type="PANTHER" id="PTHR46504:SF2">
    <property type="entry name" value="TRNASE Z TRZ1"/>
    <property type="match status" value="1"/>
</dbReference>
<reference evidence="2 3" key="2">
    <citation type="journal article" date="2009" name="Proc. Natl. Acad. Sci. U.S.A.">
        <title>On the chimeric nature, thermophilic origin, and phylogenetic placement of the Thermotogales.</title>
        <authorList>
            <person name="Zhaxybayeva O."/>
            <person name="Swithers K.S."/>
            <person name="Lapierre P."/>
            <person name="Fournier G.P."/>
            <person name="Bickhart D.M."/>
            <person name="DeBoy R.T."/>
            <person name="Nelson K.E."/>
            <person name="Nesbo C.L."/>
            <person name="Doolittle W.F."/>
            <person name="Gogarten J.P."/>
            <person name="Noll K.M."/>
        </authorList>
    </citation>
    <scope>NUCLEOTIDE SEQUENCE [LARGE SCALE GENOMIC DNA]</scope>
    <source>
        <strain evidence="3">ATCC BAA-301 / DSM 14385 / NBRC 107922 / TMO</strain>
    </source>
</reference>
<dbReference type="Gene3D" id="3.60.15.10">
    <property type="entry name" value="Ribonuclease Z/Hydroxyacylglutathione hydrolase-like"/>
    <property type="match status" value="1"/>
</dbReference>
<dbReference type="PANTHER" id="PTHR46504">
    <property type="entry name" value="TRNASE Z TRZ1"/>
    <property type="match status" value="1"/>
</dbReference>
<keyword evidence="3" id="KW-1185">Reference proteome</keyword>
<dbReference type="AlphaFoldDB" id="A8F7M0"/>
<name>A8F7M0_PSELT</name>
<dbReference type="Pfam" id="PF12706">
    <property type="entry name" value="Lactamase_B_2"/>
    <property type="match status" value="1"/>
</dbReference>
<dbReference type="InterPro" id="IPR036866">
    <property type="entry name" value="RibonucZ/Hydroxyglut_hydro"/>
</dbReference>